<dbReference type="Proteomes" id="UP000030762">
    <property type="component" value="Unassembled WGS sequence"/>
</dbReference>
<dbReference type="EMBL" id="JH767147">
    <property type="protein sequence ID" value="EQC36585.1"/>
    <property type="molecule type" value="Genomic_DNA"/>
</dbReference>
<reference evidence="2 3" key="1">
    <citation type="submission" date="2012-04" db="EMBL/GenBank/DDBJ databases">
        <title>The Genome Sequence of Saprolegnia declina VS20.</title>
        <authorList>
            <consortium name="The Broad Institute Genome Sequencing Platform"/>
            <person name="Russ C."/>
            <person name="Nusbaum C."/>
            <person name="Tyler B."/>
            <person name="van West P."/>
            <person name="Dieguez-Uribeondo J."/>
            <person name="de Bruijn I."/>
            <person name="Tripathy S."/>
            <person name="Jiang R."/>
            <person name="Young S.K."/>
            <person name="Zeng Q."/>
            <person name="Gargeya S."/>
            <person name="Fitzgerald M."/>
            <person name="Haas B."/>
            <person name="Abouelleil A."/>
            <person name="Alvarado L."/>
            <person name="Arachchi H.M."/>
            <person name="Berlin A."/>
            <person name="Chapman S.B."/>
            <person name="Goldberg J."/>
            <person name="Griggs A."/>
            <person name="Gujja S."/>
            <person name="Hansen M."/>
            <person name="Howarth C."/>
            <person name="Imamovic A."/>
            <person name="Larimer J."/>
            <person name="McCowen C."/>
            <person name="Montmayeur A."/>
            <person name="Murphy C."/>
            <person name="Neiman D."/>
            <person name="Pearson M."/>
            <person name="Priest M."/>
            <person name="Roberts A."/>
            <person name="Saif S."/>
            <person name="Shea T."/>
            <person name="Sisk P."/>
            <person name="Sykes S."/>
            <person name="Wortman J."/>
            <person name="Nusbaum C."/>
            <person name="Birren B."/>
        </authorList>
    </citation>
    <scope>NUCLEOTIDE SEQUENCE [LARGE SCALE GENOMIC DNA]</scope>
    <source>
        <strain evidence="2 3">VS20</strain>
    </source>
</reference>
<evidence type="ECO:0000256" key="1">
    <source>
        <dbReference type="SAM" id="Phobius"/>
    </source>
</evidence>
<keyword evidence="1" id="KW-1133">Transmembrane helix</keyword>
<sequence>MSRVLPVGPSVLDLDAATRRWPQRKSAVAGLLYLWFAMAIGAYYLVLLSRSFANDLWWPNYNTSGYELFLVDAINHALEQRLAGVVDLTELAMPRSYASTQLPTPHPAYVRSLLLAELTSIEYAIRNIRNMTAEQSMMLPTLFCYVDFGQRWELAHTVARQARCKEKYRFNGAVYLDAVVRNVQWARLMDAVGHLLDQAVFAALSASGSHGDTWLTATANANLSLVDEATYWRSLGVTHFQLQWQNYAYTGLQSTMTVVNALGIAATIELHRIKFQQGPWTTHVFNMLFLNEIYAMQKCGQSLVRYSTNYVLNSPCSYFGSQGFEDFLGLSDSRGRFVKQTGLVRDAIGPFLSVDLFVLPPPTAVVKAIASFQRVLYQAVQANATRRGRPMSTFFTAATPCA</sequence>
<keyword evidence="1" id="KW-0472">Membrane</keyword>
<dbReference type="AlphaFoldDB" id="T0QRL9"/>
<keyword evidence="1" id="KW-0812">Transmembrane</keyword>
<feature type="transmembrane region" description="Helical" evidence="1">
    <location>
        <begin position="27"/>
        <end position="46"/>
    </location>
</feature>
<protein>
    <submittedName>
        <fullName evidence="2">Uncharacterized protein</fullName>
    </submittedName>
</protein>
<dbReference type="GeneID" id="19946756"/>
<evidence type="ECO:0000313" key="2">
    <source>
        <dbReference type="EMBL" id="EQC36585.1"/>
    </source>
</evidence>
<dbReference type="RefSeq" id="XP_008610006.1">
    <property type="nucleotide sequence ID" value="XM_008611784.1"/>
</dbReference>
<gene>
    <name evidence="2" type="ORF">SDRG_06029</name>
</gene>
<keyword evidence="3" id="KW-1185">Reference proteome</keyword>
<dbReference type="VEuPathDB" id="FungiDB:SDRG_06029"/>
<dbReference type="InParanoid" id="T0QRL9"/>
<evidence type="ECO:0000313" key="3">
    <source>
        <dbReference type="Proteomes" id="UP000030762"/>
    </source>
</evidence>
<name>T0QRL9_SAPDV</name>
<proteinExistence type="predicted"/>
<accession>T0QRL9</accession>
<organism evidence="2 3">
    <name type="scientific">Saprolegnia diclina (strain VS20)</name>
    <dbReference type="NCBI Taxonomy" id="1156394"/>
    <lineage>
        <taxon>Eukaryota</taxon>
        <taxon>Sar</taxon>
        <taxon>Stramenopiles</taxon>
        <taxon>Oomycota</taxon>
        <taxon>Saprolegniomycetes</taxon>
        <taxon>Saprolegniales</taxon>
        <taxon>Saprolegniaceae</taxon>
        <taxon>Saprolegnia</taxon>
    </lineage>
</organism>
<dbReference type="eggNOG" id="ENOG502SD6V">
    <property type="taxonomic scope" value="Eukaryota"/>
</dbReference>
<dbReference type="OrthoDB" id="78977at2759"/>